<proteinExistence type="predicted"/>
<dbReference type="GO" id="GO:0004497">
    <property type="term" value="F:monooxygenase activity"/>
    <property type="evidence" value="ECO:0007669"/>
    <property type="project" value="UniProtKB-KW"/>
</dbReference>
<organism evidence="5 6">
    <name type="scientific">Pholiota conissans</name>
    <dbReference type="NCBI Taxonomy" id="109636"/>
    <lineage>
        <taxon>Eukaryota</taxon>
        <taxon>Fungi</taxon>
        <taxon>Dikarya</taxon>
        <taxon>Basidiomycota</taxon>
        <taxon>Agaricomycotina</taxon>
        <taxon>Agaricomycetes</taxon>
        <taxon>Agaricomycetidae</taxon>
        <taxon>Agaricales</taxon>
        <taxon>Agaricineae</taxon>
        <taxon>Strophariaceae</taxon>
        <taxon>Pholiota</taxon>
    </lineage>
</organism>
<name>A0A9P6CRP5_9AGAR</name>
<evidence type="ECO:0000256" key="2">
    <source>
        <dbReference type="ARBA" id="ARBA00023002"/>
    </source>
</evidence>
<accession>A0A9P6CRP5</accession>
<dbReference type="EMBL" id="MU155266">
    <property type="protein sequence ID" value="KAF9477261.1"/>
    <property type="molecule type" value="Genomic_DNA"/>
</dbReference>
<dbReference type="AlphaFoldDB" id="A0A9P6CRP5"/>
<evidence type="ECO:0000259" key="4">
    <source>
        <dbReference type="Pfam" id="PF18132"/>
    </source>
</evidence>
<dbReference type="InterPro" id="IPR041640">
    <property type="entry name" value="Tyrosinase_C"/>
</dbReference>
<keyword evidence="2" id="KW-0560">Oxidoreductase</keyword>
<evidence type="ECO:0000313" key="5">
    <source>
        <dbReference type="EMBL" id="KAF9477261.1"/>
    </source>
</evidence>
<dbReference type="Proteomes" id="UP000807469">
    <property type="component" value="Unassembled WGS sequence"/>
</dbReference>
<dbReference type="OrthoDB" id="6132182at2759"/>
<sequence>MHQSSQNPSNTNKVIWEWTARIHSRKSECDSTYNVILFLGAVPKNPEEWLTSPNLVGKHSVLISSYRTGGRGLDVTEGFVHLDNGIVKHSGLNSLEPNEVVPYLTRELDWRVQKIDGSIAHLDTLEVVVFATPMTLPPGGMFPVPGRPHRYNSITYGRPGGSKEADDALE</sequence>
<feature type="domain" description="Tyrosinase C-terminal" evidence="4">
    <location>
        <begin position="17"/>
        <end position="127"/>
    </location>
</feature>
<keyword evidence="6" id="KW-1185">Reference proteome</keyword>
<evidence type="ECO:0000256" key="3">
    <source>
        <dbReference type="ARBA" id="ARBA00023033"/>
    </source>
</evidence>
<keyword evidence="3" id="KW-0503">Monooxygenase</keyword>
<evidence type="ECO:0000313" key="6">
    <source>
        <dbReference type="Proteomes" id="UP000807469"/>
    </source>
</evidence>
<comment type="cofactor">
    <cofactor evidence="1">
        <name>Cu(2+)</name>
        <dbReference type="ChEBI" id="CHEBI:29036"/>
    </cofactor>
</comment>
<comment type="caution">
    <text evidence="5">The sequence shown here is derived from an EMBL/GenBank/DDBJ whole genome shotgun (WGS) entry which is preliminary data.</text>
</comment>
<reference evidence="5" key="1">
    <citation type="submission" date="2020-11" db="EMBL/GenBank/DDBJ databases">
        <authorList>
            <consortium name="DOE Joint Genome Institute"/>
            <person name="Ahrendt S."/>
            <person name="Riley R."/>
            <person name="Andreopoulos W."/>
            <person name="Labutti K."/>
            <person name="Pangilinan J."/>
            <person name="Ruiz-Duenas F.J."/>
            <person name="Barrasa J.M."/>
            <person name="Sanchez-Garcia M."/>
            <person name="Camarero S."/>
            <person name="Miyauchi S."/>
            <person name="Serrano A."/>
            <person name="Linde D."/>
            <person name="Babiker R."/>
            <person name="Drula E."/>
            <person name="Ayuso-Fernandez I."/>
            <person name="Pacheco R."/>
            <person name="Padilla G."/>
            <person name="Ferreira P."/>
            <person name="Barriuso J."/>
            <person name="Kellner H."/>
            <person name="Castanera R."/>
            <person name="Alfaro M."/>
            <person name="Ramirez L."/>
            <person name="Pisabarro A.G."/>
            <person name="Kuo A."/>
            <person name="Tritt A."/>
            <person name="Lipzen A."/>
            <person name="He G."/>
            <person name="Yan M."/>
            <person name="Ng V."/>
            <person name="Cullen D."/>
            <person name="Martin F."/>
            <person name="Rosso M.-N."/>
            <person name="Henrissat B."/>
            <person name="Hibbett D."/>
            <person name="Martinez A.T."/>
            <person name="Grigoriev I.V."/>
        </authorList>
    </citation>
    <scope>NUCLEOTIDE SEQUENCE</scope>
    <source>
        <strain evidence="5">CIRM-BRFM 674</strain>
    </source>
</reference>
<gene>
    <name evidence="5" type="ORF">BDN70DRAFT_810991</name>
</gene>
<evidence type="ECO:0000256" key="1">
    <source>
        <dbReference type="ARBA" id="ARBA00001973"/>
    </source>
</evidence>
<protein>
    <recommendedName>
        <fullName evidence="4">Tyrosinase C-terminal domain-containing protein</fullName>
    </recommendedName>
</protein>
<dbReference type="Pfam" id="PF18132">
    <property type="entry name" value="Tyrosinase_C"/>
    <property type="match status" value="1"/>
</dbReference>